<keyword evidence="1 3" id="KW-0728">SH3 domain</keyword>
<feature type="region of interest" description="Disordered" evidence="4">
    <location>
        <begin position="104"/>
        <end position="132"/>
    </location>
</feature>
<dbReference type="PROSITE" id="PS50002">
    <property type="entry name" value="SH3"/>
    <property type="match status" value="1"/>
</dbReference>
<evidence type="ECO:0000256" key="3">
    <source>
        <dbReference type="PROSITE-ProRule" id="PRU00192"/>
    </source>
</evidence>
<reference evidence="6" key="1">
    <citation type="submission" date="2025-05" db="UniProtKB">
        <authorList>
            <consortium name="Ensembl"/>
        </authorList>
    </citation>
    <scope>IDENTIFICATION</scope>
</reference>
<evidence type="ECO:0000256" key="4">
    <source>
        <dbReference type="SAM" id="MobiDB-lite"/>
    </source>
</evidence>
<evidence type="ECO:0000313" key="7">
    <source>
        <dbReference type="Proteomes" id="UP000005640"/>
    </source>
</evidence>
<keyword evidence="2" id="KW-0343">GTPase activation</keyword>
<keyword evidence="8 9" id="KW-1267">Proteomics identification</keyword>
<dbReference type="InterPro" id="IPR050729">
    <property type="entry name" value="Rho-GAP"/>
</dbReference>
<dbReference type="SUPFAM" id="SSF50044">
    <property type="entry name" value="SH3-domain"/>
    <property type="match status" value="1"/>
</dbReference>
<dbReference type="Gene3D" id="2.30.30.40">
    <property type="entry name" value="SH3 Domains"/>
    <property type="match status" value="1"/>
</dbReference>
<proteinExistence type="evidence at protein level"/>
<feature type="compositionally biased region" description="Basic and acidic residues" evidence="4">
    <location>
        <begin position="232"/>
        <end position="248"/>
    </location>
</feature>
<evidence type="ECO:0007829" key="8">
    <source>
        <dbReference type="PeptideAtlas" id="A0A0G2JP16"/>
    </source>
</evidence>
<keyword evidence="7" id="KW-1185">Reference proteome</keyword>
<dbReference type="Proteomes" id="UP000005640">
    <property type="component" value="Unplaced"/>
</dbReference>
<dbReference type="CDD" id="cd12069">
    <property type="entry name" value="SH3_ARHGAP27"/>
    <property type="match status" value="1"/>
</dbReference>
<protein>
    <submittedName>
        <fullName evidence="6">Rho GTPase activating protein 27</fullName>
    </submittedName>
</protein>
<dbReference type="OrthoDB" id="79452at2759"/>
<evidence type="ECO:0000313" key="6">
    <source>
        <dbReference type="Ensembl" id="ENSP00000482605.1"/>
    </source>
</evidence>
<name>A0A0G2JP16_HUMAN</name>
<dbReference type="PANTHER" id="PTHR23176">
    <property type="entry name" value="RHO/RAC/CDC GTPASE-ACTIVATING PROTEIN"/>
    <property type="match status" value="1"/>
</dbReference>
<feature type="region of interest" description="Disordered" evidence="4">
    <location>
        <begin position="211"/>
        <end position="263"/>
    </location>
</feature>
<dbReference type="SMR" id="A0A0G2JP16"/>
<dbReference type="HGNC" id="HGNC:31813">
    <property type="gene designation" value="ARHGAP27"/>
</dbReference>
<dbReference type="Ensembl" id="ENST00000628164.2">
    <property type="protein sequence ID" value="ENSP00000487172.1"/>
    <property type="gene ID" value="ENSG00000276836.4"/>
</dbReference>
<sequence>MAADVVGDVYVLVEHPFEYTGKDGRRVAIRPNERYRLLRRSTEHWWHVRREPGGRPFYLPAQYVRELPALGNPAAAAPPGPHPSPAAPEPLAYDYRFVSAAATAGPDGAPEESGGRTSSLCGPAQRGAATQRSSLAPGLPACLYLRPAAPVRPAQSLNDLACAAVSPPAGLLGSSGSFKACSVAGSWVCPRPLARSDSENVYEVIQDLHVPPREESAEQVPPRALGRGGGWRARDRARTEPGRKETRSAQRRARRPPLSEDFG</sequence>
<evidence type="ECO:0007829" key="9">
    <source>
        <dbReference type="ProteomicsDB" id="A0A0G2JP16"/>
    </source>
</evidence>
<evidence type="ECO:0000256" key="2">
    <source>
        <dbReference type="ARBA" id="ARBA00022468"/>
    </source>
</evidence>
<dbReference type="Ensembl" id="ENST00000615350.1">
    <property type="protein sequence ID" value="ENSP00000482605.1"/>
    <property type="gene ID" value="ENSG00000276836.4"/>
</dbReference>
<evidence type="ECO:0000256" key="1">
    <source>
        <dbReference type="ARBA" id="ARBA00022443"/>
    </source>
</evidence>
<dbReference type="GO" id="GO:0005096">
    <property type="term" value="F:GTPase activator activity"/>
    <property type="evidence" value="ECO:0007669"/>
    <property type="project" value="UniProtKB-KW"/>
</dbReference>
<dbReference type="InterPro" id="IPR001452">
    <property type="entry name" value="SH3_domain"/>
</dbReference>
<organism evidence="6 7">
    <name type="scientific">Homo sapiens</name>
    <name type="common">Human</name>
    <dbReference type="NCBI Taxonomy" id="9606"/>
    <lineage>
        <taxon>Eukaryota</taxon>
        <taxon>Metazoa</taxon>
        <taxon>Chordata</taxon>
        <taxon>Craniata</taxon>
        <taxon>Vertebrata</taxon>
        <taxon>Euteleostomi</taxon>
        <taxon>Mammalia</taxon>
        <taxon>Eutheria</taxon>
        <taxon>Euarchontoglires</taxon>
        <taxon>Primates</taxon>
        <taxon>Haplorrhini</taxon>
        <taxon>Catarrhini</taxon>
        <taxon>Hominidae</taxon>
        <taxon>Homo</taxon>
    </lineage>
</organism>
<evidence type="ECO:0000259" key="5">
    <source>
        <dbReference type="PROSITE" id="PS50002"/>
    </source>
</evidence>
<dbReference type="FunFam" id="2.30.30.40:FF:000231">
    <property type="entry name" value="Rho GTPase activating protein 27"/>
    <property type="match status" value="1"/>
</dbReference>
<dbReference type="PANTHER" id="PTHR23176:SF104">
    <property type="entry name" value="RHO GTPASE-ACTIVATING PROTEIN 27"/>
    <property type="match status" value="1"/>
</dbReference>
<gene>
    <name evidence="6" type="primary">ARHGAP27</name>
</gene>
<dbReference type="InterPro" id="IPR036028">
    <property type="entry name" value="SH3-like_dom_sf"/>
</dbReference>
<feature type="domain" description="SH3" evidence="5">
    <location>
        <begin position="6"/>
        <end position="69"/>
    </location>
</feature>
<dbReference type="ChiTaRS" id="ARHGAP27">
    <property type="organism name" value="human"/>
</dbReference>
<accession>A0A0G2JP16</accession>
<dbReference type="AlphaFoldDB" id="A0A0G2JP16"/>